<evidence type="ECO:0000313" key="4">
    <source>
        <dbReference type="EMBL" id="ROU05196.1"/>
    </source>
</evidence>
<dbReference type="InterPro" id="IPR027385">
    <property type="entry name" value="Beta-barrel_OMP"/>
</dbReference>
<feature type="domain" description="Outer membrane protein beta-barrel" evidence="3">
    <location>
        <begin position="6"/>
        <end position="173"/>
    </location>
</feature>
<evidence type="ECO:0000256" key="2">
    <source>
        <dbReference type="SAM" id="SignalP"/>
    </source>
</evidence>
<comment type="caution">
    <text evidence="4">The sequence shown here is derived from an EMBL/GenBank/DDBJ whole genome shotgun (WGS) entry which is preliminary data.</text>
</comment>
<feature type="signal peptide" evidence="2">
    <location>
        <begin position="1"/>
        <end position="20"/>
    </location>
</feature>
<accession>A0A3N2RCU8</accession>
<protein>
    <recommendedName>
        <fullName evidence="3">Outer membrane protein beta-barrel domain-containing protein</fullName>
    </recommendedName>
</protein>
<evidence type="ECO:0000259" key="3">
    <source>
        <dbReference type="Pfam" id="PF13505"/>
    </source>
</evidence>
<dbReference type="Proteomes" id="UP000275910">
    <property type="component" value="Unassembled WGS sequence"/>
</dbReference>
<dbReference type="Pfam" id="PF13505">
    <property type="entry name" value="OMP_b-brl"/>
    <property type="match status" value="1"/>
</dbReference>
<keyword evidence="1 2" id="KW-0732">Signal</keyword>
<organism evidence="4 5">
    <name type="scientific">Lysobacter enzymogenes</name>
    <dbReference type="NCBI Taxonomy" id="69"/>
    <lineage>
        <taxon>Bacteria</taxon>
        <taxon>Pseudomonadati</taxon>
        <taxon>Pseudomonadota</taxon>
        <taxon>Gammaproteobacteria</taxon>
        <taxon>Lysobacterales</taxon>
        <taxon>Lysobacteraceae</taxon>
        <taxon>Lysobacter</taxon>
    </lineage>
</organism>
<dbReference type="SUPFAM" id="SSF56935">
    <property type="entry name" value="Porins"/>
    <property type="match status" value="1"/>
</dbReference>
<dbReference type="EMBL" id="RCTY01000048">
    <property type="protein sequence ID" value="ROU05196.1"/>
    <property type="molecule type" value="Genomic_DNA"/>
</dbReference>
<sequence>MKKQLALALALAAASTSAAAYDRLSHTYVEAGFVNQQAEVPVLAPVGVTVDDMKANGGFINGSIAVGEKFYVFGGYQKGKDDSIAVNFEGFGKIGEFEIDAQQAHGGVGYGHQLSDRVQWTGEVSFLRTRFKAKGEEITQDTAEGDDYRASIGLRGNLARNFEGWVKANYTDGDMYDQEFSGTLGGLIKFNDNWGIVAEGEFGSDQKQYRLGVRWSF</sequence>
<reference evidence="4 5" key="1">
    <citation type="submission" date="2018-10" db="EMBL/GenBank/DDBJ databases">
        <title>The genome of Lysobacter enzymogenes OH11.</title>
        <authorList>
            <person name="Liu F."/>
            <person name="Zhao Y."/>
            <person name="Qian G."/>
            <person name="Chen Y."/>
            <person name="Xu H."/>
        </authorList>
    </citation>
    <scope>NUCLEOTIDE SEQUENCE [LARGE SCALE GENOMIC DNA]</scope>
    <source>
        <strain evidence="4 5">OH11</strain>
    </source>
</reference>
<dbReference type="RefSeq" id="WP_123649161.1">
    <property type="nucleotide sequence ID" value="NZ_RCTY01000048.1"/>
</dbReference>
<feature type="chain" id="PRO_5018263665" description="Outer membrane protein beta-barrel domain-containing protein" evidence="2">
    <location>
        <begin position="21"/>
        <end position="217"/>
    </location>
</feature>
<dbReference type="AlphaFoldDB" id="A0A3N2RCU8"/>
<proteinExistence type="predicted"/>
<evidence type="ECO:0000313" key="5">
    <source>
        <dbReference type="Proteomes" id="UP000275910"/>
    </source>
</evidence>
<gene>
    <name evidence="4" type="ORF">D9T17_20475</name>
</gene>
<evidence type="ECO:0000256" key="1">
    <source>
        <dbReference type="ARBA" id="ARBA00022729"/>
    </source>
</evidence>
<name>A0A3N2RCU8_LYSEN</name>